<keyword evidence="3" id="KW-1185">Reference proteome</keyword>
<evidence type="ECO:0000313" key="3">
    <source>
        <dbReference type="Proteomes" id="UP001490330"/>
    </source>
</evidence>
<dbReference type="Proteomes" id="UP001490330">
    <property type="component" value="Unassembled WGS sequence"/>
</dbReference>
<feature type="region of interest" description="Disordered" evidence="1">
    <location>
        <begin position="1"/>
        <end position="29"/>
    </location>
</feature>
<proteinExistence type="predicted"/>
<protein>
    <submittedName>
        <fullName evidence="2">Uncharacterized protein</fullName>
    </submittedName>
</protein>
<organism evidence="2 3">
    <name type="scientific">Streptomyces flaveolus</name>
    <dbReference type="NCBI Taxonomy" id="67297"/>
    <lineage>
        <taxon>Bacteria</taxon>
        <taxon>Bacillati</taxon>
        <taxon>Actinomycetota</taxon>
        <taxon>Actinomycetes</taxon>
        <taxon>Kitasatosporales</taxon>
        <taxon>Streptomycetaceae</taxon>
        <taxon>Streptomyces</taxon>
    </lineage>
</organism>
<feature type="compositionally biased region" description="Basic residues" evidence="1">
    <location>
        <begin position="1"/>
        <end position="16"/>
    </location>
</feature>
<dbReference type="EMBL" id="JBEPCV010000005">
    <property type="protein sequence ID" value="MER6903964.1"/>
    <property type="molecule type" value="Genomic_DNA"/>
</dbReference>
<comment type="caution">
    <text evidence="2">The sequence shown here is derived from an EMBL/GenBank/DDBJ whole genome shotgun (WGS) entry which is preliminary data.</text>
</comment>
<sequence>MSYRQLPRRRSARRRGALTSHAREAEDGMPETVALVRTFVDTVLAAPGTPTGTGCGSSRRR</sequence>
<evidence type="ECO:0000256" key="1">
    <source>
        <dbReference type="SAM" id="MobiDB-lite"/>
    </source>
</evidence>
<evidence type="ECO:0000313" key="2">
    <source>
        <dbReference type="EMBL" id="MER6903964.1"/>
    </source>
</evidence>
<gene>
    <name evidence="2" type="ORF">ABT322_09320</name>
</gene>
<dbReference type="RefSeq" id="WP_350726543.1">
    <property type="nucleotide sequence ID" value="NZ_JBEPCO010000101.1"/>
</dbReference>
<name>A0ABV1VBW3_9ACTN</name>
<reference evidence="2 3" key="1">
    <citation type="submission" date="2024-06" db="EMBL/GenBank/DDBJ databases">
        <title>The Natural Products Discovery Center: Release of the First 8490 Sequenced Strains for Exploring Actinobacteria Biosynthetic Diversity.</title>
        <authorList>
            <person name="Kalkreuter E."/>
            <person name="Kautsar S.A."/>
            <person name="Yang D."/>
            <person name="Bader C.D."/>
            <person name="Teijaro C.N."/>
            <person name="Fluegel L."/>
            <person name="Davis C.M."/>
            <person name="Simpson J.R."/>
            <person name="Lauterbach L."/>
            <person name="Steele A.D."/>
            <person name="Gui C."/>
            <person name="Meng S."/>
            <person name="Li G."/>
            <person name="Viehrig K."/>
            <person name="Ye F."/>
            <person name="Su P."/>
            <person name="Kiefer A.F."/>
            <person name="Nichols A."/>
            <person name="Cepeda A.J."/>
            <person name="Yan W."/>
            <person name="Fan B."/>
            <person name="Jiang Y."/>
            <person name="Adhikari A."/>
            <person name="Zheng C.-J."/>
            <person name="Schuster L."/>
            <person name="Cowan T.M."/>
            <person name="Smanski M.J."/>
            <person name="Chevrette M.G."/>
            <person name="De Carvalho L.P.S."/>
            <person name="Shen B."/>
        </authorList>
    </citation>
    <scope>NUCLEOTIDE SEQUENCE [LARGE SCALE GENOMIC DNA]</scope>
    <source>
        <strain evidence="2 3">NPDC000632</strain>
    </source>
</reference>
<accession>A0ABV1VBW3</accession>